<proteinExistence type="predicted"/>
<accession>A0A1H5CQE5</accession>
<dbReference type="InterPro" id="IPR009057">
    <property type="entry name" value="Homeodomain-like_sf"/>
</dbReference>
<dbReference type="AlphaFoldDB" id="A0A1H5CQE5"/>
<dbReference type="InterPro" id="IPR036388">
    <property type="entry name" value="WH-like_DNA-bd_sf"/>
</dbReference>
<dbReference type="Proteomes" id="UP000242849">
    <property type="component" value="Unassembled WGS sequence"/>
</dbReference>
<organism evidence="1 2">
    <name type="scientific">Pseudomonas anguilliseptica</name>
    <dbReference type="NCBI Taxonomy" id="53406"/>
    <lineage>
        <taxon>Bacteria</taxon>
        <taxon>Pseudomonadati</taxon>
        <taxon>Pseudomonadota</taxon>
        <taxon>Gammaproteobacteria</taxon>
        <taxon>Pseudomonadales</taxon>
        <taxon>Pseudomonadaceae</taxon>
        <taxon>Pseudomonas</taxon>
    </lineage>
</organism>
<dbReference type="Pfam" id="PF13384">
    <property type="entry name" value="HTH_23"/>
    <property type="match status" value="1"/>
</dbReference>
<evidence type="ECO:0000313" key="1">
    <source>
        <dbReference type="EMBL" id="SED68714.1"/>
    </source>
</evidence>
<gene>
    <name evidence="1" type="ORF">SAMN05421553_3118</name>
</gene>
<dbReference type="EMBL" id="FNSC01000001">
    <property type="protein sequence ID" value="SED68714.1"/>
    <property type="molecule type" value="Genomic_DNA"/>
</dbReference>
<name>A0A1H5CQE5_PSEAG</name>
<reference evidence="2" key="1">
    <citation type="submission" date="2016-10" db="EMBL/GenBank/DDBJ databases">
        <authorList>
            <person name="Varghese N."/>
            <person name="Submissions S."/>
        </authorList>
    </citation>
    <scope>NUCLEOTIDE SEQUENCE [LARGE SCALE GENOMIC DNA]</scope>
    <source>
        <strain evidence="2">DSM 12111</strain>
    </source>
</reference>
<dbReference type="Gene3D" id="1.10.10.10">
    <property type="entry name" value="Winged helix-like DNA-binding domain superfamily/Winged helix DNA-binding domain"/>
    <property type="match status" value="1"/>
</dbReference>
<dbReference type="SUPFAM" id="SSF46689">
    <property type="entry name" value="Homeodomain-like"/>
    <property type="match status" value="1"/>
</dbReference>
<protein>
    <submittedName>
        <fullName evidence="1">Winged helix-turn helix</fullName>
    </submittedName>
</protein>
<keyword evidence="2" id="KW-1185">Reference proteome</keyword>
<sequence length="102" mass="11406">MARPAAPFFLSPSDADMLQGWLRMGSLPQSIGQRARILLLLANGLTPKEISEQLQVSAPVVFKWRKRYQETGLEGLSDLRRSGAPRKLNEAKIKGFRPTSTR</sequence>
<evidence type="ECO:0000313" key="2">
    <source>
        <dbReference type="Proteomes" id="UP000242849"/>
    </source>
</evidence>